<dbReference type="InterPro" id="IPR000432">
    <property type="entry name" value="DNA_mismatch_repair_MutS_C"/>
</dbReference>
<dbReference type="InterPro" id="IPR007695">
    <property type="entry name" value="DNA_mismatch_repair_MutS-lik_N"/>
</dbReference>
<proteinExistence type="inferred from homology"/>
<evidence type="ECO:0000313" key="13">
    <source>
        <dbReference type="Proteomes" id="UP001153076"/>
    </source>
</evidence>
<dbReference type="SUPFAM" id="SSF55271">
    <property type="entry name" value="DNA repair protein MutS, domain I"/>
    <property type="match status" value="1"/>
</dbReference>
<dbReference type="FunFam" id="3.40.50.300:FF:002130">
    <property type="entry name" value="DNA mismatch repair protein MSH3"/>
    <property type="match status" value="1"/>
</dbReference>
<keyword evidence="6 9" id="KW-0238">DNA-binding</keyword>
<dbReference type="Pfam" id="PF05192">
    <property type="entry name" value="MutS_III"/>
    <property type="match status" value="1"/>
</dbReference>
<keyword evidence="13" id="KW-1185">Reference proteome</keyword>
<protein>
    <recommendedName>
        <fullName evidence="9">DNA mismatch repair protein</fullName>
    </recommendedName>
</protein>
<keyword evidence="3 9" id="KW-0547">Nucleotide-binding</keyword>
<dbReference type="Pfam" id="PF01624">
    <property type="entry name" value="MutS_I"/>
    <property type="match status" value="1"/>
</dbReference>
<feature type="region of interest" description="Disordered" evidence="10">
    <location>
        <begin position="1"/>
        <end position="80"/>
    </location>
</feature>
<dbReference type="GO" id="GO:0005634">
    <property type="term" value="C:nucleus"/>
    <property type="evidence" value="ECO:0007669"/>
    <property type="project" value="UniProtKB-SubCell"/>
</dbReference>
<organism evidence="12 13">
    <name type="scientific">Carnegiea gigantea</name>
    <dbReference type="NCBI Taxonomy" id="171969"/>
    <lineage>
        <taxon>Eukaryota</taxon>
        <taxon>Viridiplantae</taxon>
        <taxon>Streptophyta</taxon>
        <taxon>Embryophyta</taxon>
        <taxon>Tracheophyta</taxon>
        <taxon>Spermatophyta</taxon>
        <taxon>Magnoliopsida</taxon>
        <taxon>eudicotyledons</taxon>
        <taxon>Gunneridae</taxon>
        <taxon>Pentapetalae</taxon>
        <taxon>Caryophyllales</taxon>
        <taxon>Cactineae</taxon>
        <taxon>Cactaceae</taxon>
        <taxon>Cactoideae</taxon>
        <taxon>Echinocereeae</taxon>
        <taxon>Carnegiea</taxon>
    </lineage>
</organism>
<dbReference type="GO" id="GO:0030983">
    <property type="term" value="F:mismatched DNA binding"/>
    <property type="evidence" value="ECO:0007669"/>
    <property type="project" value="UniProtKB-UniRule"/>
</dbReference>
<dbReference type="GO" id="GO:0006298">
    <property type="term" value="P:mismatch repair"/>
    <property type="evidence" value="ECO:0007669"/>
    <property type="project" value="InterPro"/>
</dbReference>
<dbReference type="Pfam" id="PF05188">
    <property type="entry name" value="MutS_II"/>
    <property type="match status" value="1"/>
</dbReference>
<evidence type="ECO:0000313" key="12">
    <source>
        <dbReference type="EMBL" id="KAJ8448701.1"/>
    </source>
</evidence>
<dbReference type="GO" id="GO:0005524">
    <property type="term" value="F:ATP binding"/>
    <property type="evidence" value="ECO:0007669"/>
    <property type="project" value="UniProtKB-UniRule"/>
</dbReference>
<dbReference type="FunFam" id="3.40.1170.10:FF:000004">
    <property type="entry name" value="DNA mismatch repair protein"/>
    <property type="match status" value="1"/>
</dbReference>
<evidence type="ECO:0000259" key="11">
    <source>
        <dbReference type="PROSITE" id="PS00486"/>
    </source>
</evidence>
<gene>
    <name evidence="12" type="ORF">Cgig2_010588</name>
</gene>
<dbReference type="SMART" id="SM00534">
    <property type="entry name" value="MUTSac"/>
    <property type="match status" value="1"/>
</dbReference>
<name>A0A9Q1KTS9_9CARY</name>
<evidence type="ECO:0000256" key="5">
    <source>
        <dbReference type="ARBA" id="ARBA00022840"/>
    </source>
</evidence>
<dbReference type="GO" id="GO:0006312">
    <property type="term" value="P:mitotic recombination"/>
    <property type="evidence" value="ECO:0007669"/>
    <property type="project" value="TreeGrafter"/>
</dbReference>
<dbReference type="SUPFAM" id="SSF53150">
    <property type="entry name" value="DNA repair protein MutS, domain II"/>
    <property type="match status" value="1"/>
</dbReference>
<evidence type="ECO:0000256" key="1">
    <source>
        <dbReference type="ARBA" id="ARBA00004123"/>
    </source>
</evidence>
<dbReference type="NCBIfam" id="NF003810">
    <property type="entry name" value="PRK05399.1"/>
    <property type="match status" value="1"/>
</dbReference>
<dbReference type="FunFam" id="3.30.420.110:FF:000010">
    <property type="entry name" value="DNA mismatch repair protein"/>
    <property type="match status" value="1"/>
</dbReference>
<dbReference type="SUPFAM" id="SSF52540">
    <property type="entry name" value="P-loop containing nucleoside triphosphate hydrolases"/>
    <property type="match status" value="1"/>
</dbReference>
<feature type="domain" description="DNA mismatch repair proteins mutS family" evidence="11">
    <location>
        <begin position="890"/>
        <end position="906"/>
    </location>
</feature>
<dbReference type="SUPFAM" id="SSF48334">
    <property type="entry name" value="DNA repair protein MutS, domain III"/>
    <property type="match status" value="1"/>
</dbReference>
<dbReference type="GO" id="GO:0140664">
    <property type="term" value="F:ATP-dependent DNA damage sensor activity"/>
    <property type="evidence" value="ECO:0007669"/>
    <property type="project" value="InterPro"/>
</dbReference>
<dbReference type="InterPro" id="IPR016151">
    <property type="entry name" value="DNA_mismatch_repair_MutS_N"/>
</dbReference>
<dbReference type="PANTHER" id="PTHR11361:SF122">
    <property type="entry name" value="DNA MISMATCH REPAIR PROTEIN MSH3"/>
    <property type="match status" value="1"/>
</dbReference>
<evidence type="ECO:0000256" key="9">
    <source>
        <dbReference type="PIRNR" id="PIRNR037677"/>
    </source>
</evidence>
<dbReference type="Gene3D" id="3.40.1170.10">
    <property type="entry name" value="DNA repair protein MutS, domain I"/>
    <property type="match status" value="1"/>
</dbReference>
<evidence type="ECO:0000256" key="6">
    <source>
        <dbReference type="ARBA" id="ARBA00023125"/>
    </source>
</evidence>
<dbReference type="InterPro" id="IPR007860">
    <property type="entry name" value="DNA_mmatch_repair_MutS_con_dom"/>
</dbReference>
<evidence type="ECO:0000256" key="2">
    <source>
        <dbReference type="ARBA" id="ARBA00007094"/>
    </source>
</evidence>
<dbReference type="AlphaFoldDB" id="A0A9Q1KTS9"/>
<evidence type="ECO:0000256" key="4">
    <source>
        <dbReference type="ARBA" id="ARBA00022763"/>
    </source>
</evidence>
<dbReference type="InterPro" id="IPR017261">
    <property type="entry name" value="DNA_mismatch_repair_MutS/MSH"/>
</dbReference>
<evidence type="ECO:0000256" key="10">
    <source>
        <dbReference type="SAM" id="MobiDB-lite"/>
    </source>
</evidence>
<evidence type="ECO:0000256" key="8">
    <source>
        <dbReference type="ARBA" id="ARBA00023242"/>
    </source>
</evidence>
<keyword evidence="5 9" id="KW-0067">ATP-binding</keyword>
<dbReference type="SMART" id="SM00533">
    <property type="entry name" value="MUTSd"/>
    <property type="match status" value="1"/>
</dbReference>
<dbReference type="InterPro" id="IPR045076">
    <property type="entry name" value="MutS"/>
</dbReference>
<dbReference type="PANTHER" id="PTHR11361">
    <property type="entry name" value="DNA MISMATCH REPAIR PROTEIN MUTS FAMILY MEMBER"/>
    <property type="match status" value="1"/>
</dbReference>
<comment type="subcellular location">
    <subcellularLocation>
        <location evidence="1">Nucleus</location>
    </subcellularLocation>
</comment>
<dbReference type="EMBL" id="JAKOGI010000028">
    <property type="protein sequence ID" value="KAJ8448701.1"/>
    <property type="molecule type" value="Genomic_DNA"/>
</dbReference>
<sequence length="1144" mass="125062">MGKQKQQVISRFFAPKPKTPSSLASNQPSSSSSPIPSTPPKITATVSFSPAKRLKSSEFLSPNKKPKLSPHTQNPIPSFNPSLHQKFLQKLLEPTDDVLEASYKPQKKEPNNSQTRYTPLEQQVVELKNKYPDVLLMVEVGYKYRFFGNDAEIAARVLGIYAHMDHNFLTASIPTFRLNVHVRRLVSEGHKVGVVKQTETATIKAHGSNRMGPFSRGLSALYTKATIEAAEDLGGGEEGCGSLNNYLLCVVEKDVLVENVDCGTESSFEVKIGVVAVETSTGDVVYGEFNDSFMRAGLEAILLSLSPAELLLGEPLSKRTQKLLLSYAGPTAHVRLEHASCDCFKDGGALAALMSFFESTNLCNLEHHNEEVADGIREPAIKGILGMPPLAVQALAVTIQHLKQFGLEGILSLGASFRPFSSNMEMNLSANTLQQLEVLKNNADGSQSGSLLQTMNHTLTIFGQRLLRHWVTHPLCDRNTIAARLDAVAEIAKSMGGCSASDSFHQLNEGSLEFSAVPSDISCVISSVLTTLGQSTDVQRGITRIFHKTATPSEFVAVVQAILLAAKQLRQLEIEAVHSSLLRNLIQTAASSSVTSCSAKLLSTLNKEAADKGDLLNLILVDDGQFSEVAKARTKIHLANEKLDLLISLFRKQLCKPKLEFTTVAGTTHLIEVILQLPSDARVPSNWVKINSTKKTVRYHPPEVVTALDQLSLANEELTVVCRAAWDQFLGGFARYYAEFQAAVQALAALDCLHSLAILSRTKNYIRPIFVGDNEPVQIQITSGRHPVLEAMLQDNFVPNDTHLCGDGQFCQIITGPNMGGKSCYIRQVALIAIMAQVGSFVPASSAKLHVLDAVYTRMGASDNIQQGRSTFLEELSEASNILHSCTDRSLVILDELGRGTSTHDGLAIAYATLHYLLEQKRCMVLFVTHYPKIADIQKEFPSAVGTYHVSYLTSEKDNDVCSKPGQNYGKMEHEDVTYLYKLVPGISQRSFGFKVAQLAQLPPSCIQRAMFMATRLEALVQKRMAKYQLKASLSEKPVADDDDVSDNISELPDSLFNGEGEGKSPLVVAFQSFFRNLWLSLGSDNQVQSQGFLNFARSLAAELIARVALSRKEDKDGRVDIIVANIINTTGRSGRNSGLVLIA</sequence>
<dbReference type="PROSITE" id="PS00486">
    <property type="entry name" value="DNA_MISMATCH_REPAIR_2"/>
    <property type="match status" value="1"/>
</dbReference>
<keyword evidence="4 9" id="KW-0227">DNA damage</keyword>
<keyword evidence="8" id="KW-0539">Nucleus</keyword>
<evidence type="ECO:0000256" key="7">
    <source>
        <dbReference type="ARBA" id="ARBA00023204"/>
    </source>
</evidence>
<dbReference type="CDD" id="cd03287">
    <property type="entry name" value="ABC_MSH3_euk"/>
    <property type="match status" value="1"/>
</dbReference>
<feature type="compositionally biased region" description="Low complexity" evidence="10">
    <location>
        <begin position="20"/>
        <end position="35"/>
    </location>
</feature>
<dbReference type="InterPro" id="IPR007696">
    <property type="entry name" value="DNA_mismatch_repair_MutS_core"/>
</dbReference>
<comment type="similarity">
    <text evidence="2">Belongs to the DNA mismatch repair MutS family. MSH3 subfamily.</text>
</comment>
<dbReference type="InterPro" id="IPR027417">
    <property type="entry name" value="P-loop_NTPase"/>
</dbReference>
<reference evidence="12" key="1">
    <citation type="submission" date="2022-04" db="EMBL/GenBank/DDBJ databases">
        <title>Carnegiea gigantea Genome sequencing and assembly v2.</title>
        <authorList>
            <person name="Copetti D."/>
            <person name="Sanderson M.J."/>
            <person name="Burquez A."/>
            <person name="Wojciechowski M.F."/>
        </authorList>
    </citation>
    <scope>NUCLEOTIDE SEQUENCE</scope>
    <source>
        <strain evidence="12">SGP5-SGP5p</strain>
        <tissue evidence="12">Aerial part</tissue>
    </source>
</reference>
<dbReference type="Gene3D" id="3.30.420.110">
    <property type="entry name" value="MutS, connector domain"/>
    <property type="match status" value="1"/>
</dbReference>
<dbReference type="FunFam" id="1.10.1420.10:FF:000004">
    <property type="entry name" value="DNA mismatch repair protein Msh3"/>
    <property type="match status" value="1"/>
</dbReference>
<dbReference type="InterPro" id="IPR036187">
    <property type="entry name" value="DNA_mismatch_repair_MutS_sf"/>
</dbReference>
<dbReference type="InterPro" id="IPR036678">
    <property type="entry name" value="MutS_con_dom_sf"/>
</dbReference>
<comment type="caution">
    <text evidence="12">The sequence shown here is derived from an EMBL/GenBank/DDBJ whole genome shotgun (WGS) entry which is preliminary data.</text>
</comment>
<accession>A0A9Q1KTS9</accession>
<comment type="function">
    <text evidence="9">Component of the post-replicative DNA mismatch repair system (MMR).</text>
</comment>
<dbReference type="Gene3D" id="1.10.1420.10">
    <property type="match status" value="2"/>
</dbReference>
<dbReference type="PIRSF" id="PIRSF037677">
    <property type="entry name" value="DNA_mis_repair_Msh6"/>
    <property type="match status" value="1"/>
</dbReference>
<dbReference type="Gene3D" id="3.40.50.300">
    <property type="entry name" value="P-loop containing nucleotide triphosphate hydrolases"/>
    <property type="match status" value="1"/>
</dbReference>
<feature type="compositionally biased region" description="Polar residues" evidence="10">
    <location>
        <begin position="70"/>
        <end position="80"/>
    </location>
</feature>
<evidence type="ECO:0000256" key="3">
    <source>
        <dbReference type="ARBA" id="ARBA00022741"/>
    </source>
</evidence>
<dbReference type="Pfam" id="PF00488">
    <property type="entry name" value="MutS_V"/>
    <property type="match status" value="1"/>
</dbReference>
<dbReference type="Proteomes" id="UP001153076">
    <property type="component" value="Unassembled WGS sequence"/>
</dbReference>
<dbReference type="OrthoDB" id="10252754at2759"/>
<keyword evidence="7 9" id="KW-0234">DNA repair</keyword>